<keyword evidence="2" id="KW-0235">DNA replication</keyword>
<reference evidence="3 4" key="1">
    <citation type="submission" date="2009-11" db="EMBL/GenBank/DDBJ databases">
        <title>Annotation of Allomyces macrogynus ATCC 38327.</title>
        <authorList>
            <consortium name="The Broad Institute Genome Sequencing Platform"/>
            <person name="Russ C."/>
            <person name="Cuomo C."/>
            <person name="Burger G."/>
            <person name="Gray M.W."/>
            <person name="Holland P.W.H."/>
            <person name="King N."/>
            <person name="Lang F.B.F."/>
            <person name="Roger A.J."/>
            <person name="Ruiz-Trillo I."/>
            <person name="Young S.K."/>
            <person name="Zeng Q."/>
            <person name="Gargeya S."/>
            <person name="Fitzgerald M."/>
            <person name="Haas B."/>
            <person name="Abouelleil A."/>
            <person name="Alvarado L."/>
            <person name="Arachchi H.M."/>
            <person name="Berlin A."/>
            <person name="Chapman S.B."/>
            <person name="Gearin G."/>
            <person name="Goldberg J."/>
            <person name="Griggs A."/>
            <person name="Gujja S."/>
            <person name="Hansen M."/>
            <person name="Heiman D."/>
            <person name="Howarth C."/>
            <person name="Larimer J."/>
            <person name="Lui A."/>
            <person name="MacDonald P.J.P."/>
            <person name="McCowen C."/>
            <person name="Montmayeur A."/>
            <person name="Murphy C."/>
            <person name="Neiman D."/>
            <person name="Pearson M."/>
            <person name="Priest M."/>
            <person name="Roberts A."/>
            <person name="Saif S."/>
            <person name="Shea T."/>
            <person name="Sisk P."/>
            <person name="Stolte C."/>
            <person name="Sykes S."/>
            <person name="Wortman J."/>
            <person name="Nusbaum C."/>
            <person name="Birren B."/>
        </authorList>
    </citation>
    <scope>NUCLEOTIDE SEQUENCE [LARGE SCALE GENOMIC DNA]</scope>
    <source>
        <strain evidence="3 4">ATCC 38327</strain>
    </source>
</reference>
<dbReference type="VEuPathDB" id="FungiDB:AMAG_07860"/>
<dbReference type="EMBL" id="GG745340">
    <property type="protein sequence ID" value="KNE62667.1"/>
    <property type="molecule type" value="Genomic_DNA"/>
</dbReference>
<dbReference type="STRING" id="578462.A0A0L0SJK6"/>
<dbReference type="PANTHER" id="PTHR13395">
    <property type="entry name" value="SISTER CHROMATID COHESION PROTEIN DCC1-RELATED"/>
    <property type="match status" value="1"/>
</dbReference>
<dbReference type="AlphaFoldDB" id="A0A0L0SJK6"/>
<dbReference type="GO" id="GO:0006260">
    <property type="term" value="P:DNA replication"/>
    <property type="evidence" value="ECO:0007669"/>
    <property type="project" value="UniProtKB-KW"/>
</dbReference>
<proteinExistence type="inferred from homology"/>
<dbReference type="PANTHER" id="PTHR13395:SF6">
    <property type="entry name" value="SISTER CHROMATID COHESION PROTEIN DCC1"/>
    <property type="match status" value="1"/>
</dbReference>
<dbReference type="GO" id="GO:0000785">
    <property type="term" value="C:chromatin"/>
    <property type="evidence" value="ECO:0007669"/>
    <property type="project" value="TreeGrafter"/>
</dbReference>
<sequence length="382" mass="41891">MSSTSPITASDDATPIIFAPTYSSTSTDVRLLELPPDLLALLDSLTPAAPLVIRAPSPTSHATLHTADRTYLLREVHTSNTVLVCDRAPHEWTVRASTGTYLEAVPSAPPRAAEILSEVLQASGYDGDEATMDVDGRPRVTMDALLNAVPASLAELHALLRRMHAVELDGEIRVLEHKYVKDMLTVIVSTAVIEGWDLARMRFRATVDAAHEYDDIPEPVVRHLLCAFAVDEGGPVNADVADDFEVALSPSKLVAHFAECVLSEVGSLGSMSYSEFETKWIESVPEPLTIDPAAIEPFSMISDNRIFYLPPSQLPGTVPDRLRALFAIREHWPRELLIARVRDLAPADTAKAAEQMLLKHARLVKADGSVYFAARRDMKTRR</sequence>
<organism evidence="3 4">
    <name type="scientific">Allomyces macrogynus (strain ATCC 38327)</name>
    <name type="common">Allomyces javanicus var. macrogynus</name>
    <dbReference type="NCBI Taxonomy" id="578462"/>
    <lineage>
        <taxon>Eukaryota</taxon>
        <taxon>Fungi</taxon>
        <taxon>Fungi incertae sedis</taxon>
        <taxon>Blastocladiomycota</taxon>
        <taxon>Blastocladiomycetes</taxon>
        <taxon>Blastocladiales</taxon>
        <taxon>Blastocladiaceae</taxon>
        <taxon>Allomyces</taxon>
    </lineage>
</organism>
<dbReference type="GO" id="GO:0000775">
    <property type="term" value="C:chromosome, centromeric region"/>
    <property type="evidence" value="ECO:0007669"/>
    <property type="project" value="TreeGrafter"/>
</dbReference>
<dbReference type="InterPro" id="IPR019128">
    <property type="entry name" value="Dcc1"/>
</dbReference>
<dbReference type="GO" id="GO:0034088">
    <property type="term" value="P:maintenance of mitotic sister chromatid cohesion"/>
    <property type="evidence" value="ECO:0007669"/>
    <property type="project" value="TreeGrafter"/>
</dbReference>
<dbReference type="Proteomes" id="UP000054350">
    <property type="component" value="Unassembled WGS sequence"/>
</dbReference>
<comment type="similarity">
    <text evidence="1">Belongs to the DCC1 family.</text>
</comment>
<dbReference type="eggNOG" id="KOG0798">
    <property type="taxonomic scope" value="Eukaryota"/>
</dbReference>
<dbReference type="Pfam" id="PF09724">
    <property type="entry name" value="Dcc1"/>
    <property type="match status" value="1"/>
</dbReference>
<protein>
    <recommendedName>
        <fullName evidence="5">Sister chromatid cohesion protein DCC1</fullName>
    </recommendedName>
</protein>
<name>A0A0L0SJK6_ALLM3</name>
<dbReference type="OMA" id="DSESWPF"/>
<evidence type="ECO:0000256" key="1">
    <source>
        <dbReference type="ARBA" id="ARBA00007017"/>
    </source>
</evidence>
<keyword evidence="4" id="KW-1185">Reference proteome</keyword>
<reference evidence="4" key="2">
    <citation type="submission" date="2009-11" db="EMBL/GenBank/DDBJ databases">
        <title>The Genome Sequence of Allomyces macrogynus strain ATCC 38327.</title>
        <authorList>
            <consortium name="The Broad Institute Genome Sequencing Platform"/>
            <person name="Russ C."/>
            <person name="Cuomo C."/>
            <person name="Shea T."/>
            <person name="Young S.K."/>
            <person name="Zeng Q."/>
            <person name="Koehrsen M."/>
            <person name="Haas B."/>
            <person name="Borodovsky M."/>
            <person name="Guigo R."/>
            <person name="Alvarado L."/>
            <person name="Berlin A."/>
            <person name="Borenstein D."/>
            <person name="Chen Z."/>
            <person name="Engels R."/>
            <person name="Freedman E."/>
            <person name="Gellesch M."/>
            <person name="Goldberg J."/>
            <person name="Griggs A."/>
            <person name="Gujja S."/>
            <person name="Heiman D."/>
            <person name="Hepburn T."/>
            <person name="Howarth C."/>
            <person name="Jen D."/>
            <person name="Larson L."/>
            <person name="Lewis B."/>
            <person name="Mehta T."/>
            <person name="Park D."/>
            <person name="Pearson M."/>
            <person name="Roberts A."/>
            <person name="Saif S."/>
            <person name="Shenoy N."/>
            <person name="Sisk P."/>
            <person name="Stolte C."/>
            <person name="Sykes S."/>
            <person name="Walk T."/>
            <person name="White J."/>
            <person name="Yandava C."/>
            <person name="Burger G."/>
            <person name="Gray M.W."/>
            <person name="Holland P.W.H."/>
            <person name="King N."/>
            <person name="Lang F.B.F."/>
            <person name="Roger A.J."/>
            <person name="Ruiz-Trillo I."/>
            <person name="Lander E."/>
            <person name="Nusbaum C."/>
        </authorList>
    </citation>
    <scope>NUCLEOTIDE SEQUENCE [LARGE SCALE GENOMIC DNA]</scope>
    <source>
        <strain evidence="4">ATCC 38327</strain>
    </source>
</reference>
<dbReference type="GO" id="GO:0031390">
    <property type="term" value="C:Ctf18 RFC-like complex"/>
    <property type="evidence" value="ECO:0007669"/>
    <property type="project" value="InterPro"/>
</dbReference>
<evidence type="ECO:0000313" key="3">
    <source>
        <dbReference type="EMBL" id="KNE62667.1"/>
    </source>
</evidence>
<accession>A0A0L0SJK6</accession>
<evidence type="ECO:0000313" key="4">
    <source>
        <dbReference type="Proteomes" id="UP000054350"/>
    </source>
</evidence>
<gene>
    <name evidence="3" type="ORF">AMAG_07860</name>
</gene>
<dbReference type="OrthoDB" id="276989at2759"/>
<evidence type="ECO:0000256" key="2">
    <source>
        <dbReference type="ARBA" id="ARBA00022705"/>
    </source>
</evidence>
<evidence type="ECO:0008006" key="5">
    <source>
        <dbReference type="Google" id="ProtNLM"/>
    </source>
</evidence>